<evidence type="ECO:0000313" key="3">
    <source>
        <dbReference type="EMBL" id="RFS83331.1"/>
    </source>
</evidence>
<dbReference type="EMBL" id="QVNQ01000006">
    <property type="protein sequence ID" value="RFS83331.1"/>
    <property type="molecule type" value="Genomic_DNA"/>
</dbReference>
<feature type="region of interest" description="Disordered" evidence="1">
    <location>
        <begin position="391"/>
        <end position="415"/>
    </location>
</feature>
<accession>A0A372GD71</accession>
<evidence type="ECO:0000256" key="1">
    <source>
        <dbReference type="SAM" id="MobiDB-lite"/>
    </source>
</evidence>
<feature type="domain" description="YcaO" evidence="2">
    <location>
        <begin position="49"/>
        <end position="415"/>
    </location>
</feature>
<name>A0A372GD71_9ACTN</name>
<dbReference type="PANTHER" id="PTHR37809">
    <property type="entry name" value="RIBOSOMAL PROTEIN S12 METHYLTHIOTRANSFERASE ACCESSORY FACTOR YCAO"/>
    <property type="match status" value="1"/>
</dbReference>
<dbReference type="Pfam" id="PF02624">
    <property type="entry name" value="YcaO"/>
    <property type="match status" value="1"/>
</dbReference>
<dbReference type="Gene3D" id="3.30.1330.230">
    <property type="match status" value="1"/>
</dbReference>
<dbReference type="InterPro" id="IPR003776">
    <property type="entry name" value="YcaO-like_dom"/>
</dbReference>
<sequence>MTARLLDPRCGPVRALDTGRSHGVLHTATAHLADTGAFALPLGNPVVGGTSWTSPDDAARRALGEAAERYAGHLVPAGRLVRSTWRRLGATAVDPAALALYSSRQHERPGFPFAGLDRDAPIHWVTGRTAAGVECPVPASLVWLAPGEHAEIDGRPAHLPIAAGIAAGPSLPAARSAALAEVVERHALATAWYGGRAFPPLAGPPLPVPDGARLRWFQVPNALGAPVVLCVAWGDGDRLGAGCAVAPNADDPVAAAGAKAAAEALVSLDTLDAVIDGMPEWSGVLKPHRDDRRYADAYRPDLSDATDLVCTLQLLADPRVAARVGARLTGGRPGGRWRPARIDLDAALAACRLPVVTVDITPPDLDRLGLAVARVVVPGLRSTGPAAFPFLGDGSDPLPADPLPPDTERLPIPHV</sequence>
<protein>
    <recommendedName>
        <fullName evidence="2">YcaO domain-containing protein</fullName>
    </recommendedName>
</protein>
<organism evidence="3 4">
    <name type="scientific">Actinomadura spongiicola</name>
    <dbReference type="NCBI Taxonomy" id="2303421"/>
    <lineage>
        <taxon>Bacteria</taxon>
        <taxon>Bacillati</taxon>
        <taxon>Actinomycetota</taxon>
        <taxon>Actinomycetes</taxon>
        <taxon>Streptosporangiales</taxon>
        <taxon>Thermomonosporaceae</taxon>
        <taxon>Actinomadura</taxon>
    </lineage>
</organism>
<evidence type="ECO:0000313" key="4">
    <source>
        <dbReference type="Proteomes" id="UP000262882"/>
    </source>
</evidence>
<comment type="caution">
    <text evidence="3">The sequence shown here is derived from an EMBL/GenBank/DDBJ whole genome shotgun (WGS) entry which is preliminary data.</text>
</comment>
<keyword evidence="4" id="KW-1185">Reference proteome</keyword>
<dbReference type="Proteomes" id="UP000262882">
    <property type="component" value="Unassembled WGS sequence"/>
</dbReference>
<dbReference type="AlphaFoldDB" id="A0A372GD71"/>
<dbReference type="PANTHER" id="PTHR37809:SF1">
    <property type="entry name" value="RIBOSOMAL PROTEIN S12 METHYLTHIOTRANSFERASE ACCESSORY FACTOR YCAO"/>
    <property type="match status" value="1"/>
</dbReference>
<dbReference type="OrthoDB" id="3460941at2"/>
<reference evidence="3 4" key="1">
    <citation type="submission" date="2018-08" db="EMBL/GenBank/DDBJ databases">
        <title>Actinomadura spongicola sp. nov., isolated from marine sponge Leucetta chagosensis.</title>
        <authorList>
            <person name="Li L."/>
            <person name="Lin H.W."/>
        </authorList>
    </citation>
    <scope>NUCLEOTIDE SEQUENCE [LARGE SCALE GENOMIC DNA]</scope>
    <source>
        <strain evidence="3 4">LHW52907</strain>
    </source>
</reference>
<feature type="compositionally biased region" description="Basic and acidic residues" evidence="1">
    <location>
        <begin position="406"/>
        <end position="415"/>
    </location>
</feature>
<proteinExistence type="predicted"/>
<dbReference type="PROSITE" id="PS51664">
    <property type="entry name" value="YCAO"/>
    <property type="match status" value="1"/>
</dbReference>
<gene>
    <name evidence="3" type="ORF">D0T12_19905</name>
</gene>
<dbReference type="RefSeq" id="WP_117401161.1">
    <property type="nucleotide sequence ID" value="NZ_QVNQ01000006.1"/>
</dbReference>
<evidence type="ECO:0000259" key="2">
    <source>
        <dbReference type="PROSITE" id="PS51664"/>
    </source>
</evidence>